<protein>
    <submittedName>
        <fullName evidence="1">Uncharacterized protein</fullName>
    </submittedName>
</protein>
<name>A0A2R6BA49_9ARCH</name>
<dbReference type="AlphaFoldDB" id="A0A2R6BA49"/>
<dbReference type="EMBL" id="NEXH01000009">
    <property type="protein sequence ID" value="PSN95485.1"/>
    <property type="molecule type" value="Genomic_DNA"/>
</dbReference>
<accession>A0A2R6BA49</accession>
<organism evidence="1 2">
    <name type="scientific">Candidatus Marsarchaeota G2 archaeon ECH_B_2</name>
    <dbReference type="NCBI Taxonomy" id="1978160"/>
    <lineage>
        <taxon>Archaea</taxon>
        <taxon>Candidatus Marsarchaeota</taxon>
        <taxon>Candidatus Marsarchaeota group 2</taxon>
    </lineage>
</organism>
<sequence length="237" mass="25867">MKTYVLGMLILIIVLASVFSYYYVTASSSLERDGNTIRVLNQSLAASNSKLAQTSQSLANKSALVSLLLAEISQLNTTQRSLLAELATLNSSVTRDKSSIIELNTTLTSLRTRLGYLQEELTLIEQITSLSVTSLFTQNVTVNPNQSVRIIELPLNSKDYFAIVPITSFPSAGTSDTVVGTTEYESLLLNTRSPNLGYAWGRVVYANITQWVLYANNTGPSPVTCTFSLYIITPTST</sequence>
<comment type="caution">
    <text evidence="1">The sequence shown here is derived from an EMBL/GenBank/DDBJ whole genome shotgun (WGS) entry which is preliminary data.</text>
</comment>
<dbReference type="Proteomes" id="UP000241284">
    <property type="component" value="Unassembled WGS sequence"/>
</dbReference>
<reference evidence="1 2" key="1">
    <citation type="submission" date="2017-04" db="EMBL/GenBank/DDBJ databases">
        <title>Novel microbial lineages endemic to geothermal iron-oxide mats fill important gaps in the evolutionary history of Archaea.</title>
        <authorList>
            <person name="Jay Z.J."/>
            <person name="Beam J.P."/>
            <person name="Dlakic M."/>
            <person name="Rusch D.B."/>
            <person name="Kozubal M.A."/>
            <person name="Inskeep W.P."/>
        </authorList>
    </citation>
    <scope>NUCLEOTIDE SEQUENCE [LARGE SCALE GENOMIC DNA]</scope>
    <source>
        <strain evidence="1">ECH_B_2</strain>
    </source>
</reference>
<proteinExistence type="predicted"/>
<evidence type="ECO:0000313" key="1">
    <source>
        <dbReference type="EMBL" id="PSN95485.1"/>
    </source>
</evidence>
<gene>
    <name evidence="1" type="ORF">B9Q06_05525</name>
</gene>
<evidence type="ECO:0000313" key="2">
    <source>
        <dbReference type="Proteomes" id="UP000241284"/>
    </source>
</evidence>